<dbReference type="AlphaFoldDB" id="A1AZ88"/>
<dbReference type="InterPro" id="IPR000524">
    <property type="entry name" value="Tscrpt_reg_HTH_GntR"/>
</dbReference>
<gene>
    <name evidence="6" type="ordered locus">Pden_0470</name>
</gene>
<dbReference type="eggNOG" id="COG1802">
    <property type="taxonomic scope" value="Bacteria"/>
</dbReference>
<keyword evidence="7" id="KW-1185">Reference proteome</keyword>
<dbReference type="GO" id="GO:0003677">
    <property type="term" value="F:DNA binding"/>
    <property type="evidence" value="ECO:0007669"/>
    <property type="project" value="UniProtKB-KW"/>
</dbReference>
<dbReference type="KEGG" id="pde:Pden_0470"/>
<feature type="domain" description="HTH gntR-type" evidence="5">
    <location>
        <begin position="35"/>
        <end position="102"/>
    </location>
</feature>
<dbReference type="InterPro" id="IPR036390">
    <property type="entry name" value="WH_DNA-bd_sf"/>
</dbReference>
<dbReference type="EnsemblBacteria" id="ABL68582">
    <property type="protein sequence ID" value="ABL68582"/>
    <property type="gene ID" value="Pden_0470"/>
</dbReference>
<evidence type="ECO:0000259" key="5">
    <source>
        <dbReference type="PROSITE" id="PS50949"/>
    </source>
</evidence>
<dbReference type="EMBL" id="CP000489">
    <property type="protein sequence ID" value="ABL68582.1"/>
    <property type="molecule type" value="Genomic_DNA"/>
</dbReference>
<protein>
    <submittedName>
        <fullName evidence="6">Transcriptional regulator, GntR family</fullName>
    </submittedName>
</protein>
<dbReference type="PANTHER" id="PTHR43537:SF39">
    <property type="entry name" value="HTH-TYPE TRANSCRIPTIONAL REGULATOR MCBR"/>
    <property type="match status" value="1"/>
</dbReference>
<dbReference type="Gene3D" id="1.10.10.10">
    <property type="entry name" value="Winged helix-like DNA-binding domain superfamily/Winged helix DNA-binding domain"/>
    <property type="match status" value="1"/>
</dbReference>
<dbReference type="SUPFAM" id="SSF46785">
    <property type="entry name" value="Winged helix' DNA-binding domain"/>
    <property type="match status" value="1"/>
</dbReference>
<reference evidence="7" key="1">
    <citation type="submission" date="2006-12" db="EMBL/GenBank/DDBJ databases">
        <title>Complete sequence of chromosome 1 of Paracoccus denitrificans PD1222.</title>
        <authorList>
            <person name="Copeland A."/>
            <person name="Lucas S."/>
            <person name="Lapidus A."/>
            <person name="Barry K."/>
            <person name="Detter J.C."/>
            <person name="Glavina del Rio T."/>
            <person name="Hammon N."/>
            <person name="Israni S."/>
            <person name="Dalin E."/>
            <person name="Tice H."/>
            <person name="Pitluck S."/>
            <person name="Munk A.C."/>
            <person name="Brettin T."/>
            <person name="Bruce D."/>
            <person name="Han C."/>
            <person name="Tapia R."/>
            <person name="Gilna P."/>
            <person name="Schmutz J."/>
            <person name="Larimer F."/>
            <person name="Land M."/>
            <person name="Hauser L."/>
            <person name="Kyrpides N."/>
            <person name="Lykidis A."/>
            <person name="Spiro S."/>
            <person name="Richardson D.J."/>
            <person name="Moir J.W.B."/>
            <person name="Ferguson S.J."/>
            <person name="van Spanning R.J.M."/>
            <person name="Richardson P."/>
        </authorList>
    </citation>
    <scope>NUCLEOTIDE SEQUENCE [LARGE SCALE GENOMIC DNA]</scope>
    <source>
        <strain evidence="7">Pd 1222</strain>
    </source>
</reference>
<dbReference type="SMART" id="SM00345">
    <property type="entry name" value="HTH_GNTR"/>
    <property type="match status" value="1"/>
</dbReference>
<keyword evidence="2" id="KW-0238">DNA-binding</keyword>
<dbReference type="CDD" id="cd07377">
    <property type="entry name" value="WHTH_GntR"/>
    <property type="match status" value="1"/>
</dbReference>
<dbReference type="SUPFAM" id="SSF48008">
    <property type="entry name" value="GntR ligand-binding domain-like"/>
    <property type="match status" value="1"/>
</dbReference>
<dbReference type="PANTHER" id="PTHR43537">
    <property type="entry name" value="TRANSCRIPTIONAL REGULATOR, GNTR FAMILY"/>
    <property type="match status" value="1"/>
</dbReference>
<dbReference type="Pfam" id="PF07729">
    <property type="entry name" value="FCD"/>
    <property type="match status" value="1"/>
</dbReference>
<dbReference type="InterPro" id="IPR008920">
    <property type="entry name" value="TF_FadR/GntR_C"/>
</dbReference>
<evidence type="ECO:0000256" key="1">
    <source>
        <dbReference type="ARBA" id="ARBA00023015"/>
    </source>
</evidence>
<organism evidence="6 7">
    <name type="scientific">Paracoccus denitrificans (strain Pd 1222)</name>
    <dbReference type="NCBI Taxonomy" id="318586"/>
    <lineage>
        <taxon>Bacteria</taxon>
        <taxon>Pseudomonadati</taxon>
        <taxon>Pseudomonadota</taxon>
        <taxon>Alphaproteobacteria</taxon>
        <taxon>Rhodobacterales</taxon>
        <taxon>Paracoccaceae</taxon>
        <taxon>Paracoccus</taxon>
    </lineage>
</organism>
<dbReference type="InterPro" id="IPR011711">
    <property type="entry name" value="GntR_C"/>
</dbReference>
<evidence type="ECO:0000256" key="3">
    <source>
        <dbReference type="ARBA" id="ARBA00023163"/>
    </source>
</evidence>
<keyword evidence="3" id="KW-0804">Transcription</keyword>
<dbReference type="Gene3D" id="1.20.120.530">
    <property type="entry name" value="GntR ligand-binding domain-like"/>
    <property type="match status" value="1"/>
</dbReference>
<feature type="region of interest" description="Disordered" evidence="4">
    <location>
        <begin position="1"/>
        <end position="28"/>
    </location>
</feature>
<dbReference type="STRING" id="318586.Pden_0470"/>
<dbReference type="InterPro" id="IPR036388">
    <property type="entry name" value="WH-like_DNA-bd_sf"/>
</dbReference>
<sequence>MQQNLSPTPRKRRPGGGRKQVAAPSLPVLASGDEETLAQKVYDALQAGLMAGSIEPGMPLTVRSLSQVMGVSATPVREALKLLEADGVLEARNKSAFYARELGSEEMRQVLDMRLALEGLAVRRAALAVGPDDLDRISRLNDHYATALRAAGDNGPLILERNHQFHFAIYALCGSPILLQTIETMWLRIGPTLHLYIDAGGMDGDFPRYHEDMIDALRERDADAAEAALRDDLIAAARKILRLQASETTGNRQPYILENVDL</sequence>
<dbReference type="OrthoDB" id="9815654at2"/>
<accession>A1AZ88</accession>
<dbReference type="Pfam" id="PF00392">
    <property type="entry name" value="GntR"/>
    <property type="match status" value="1"/>
</dbReference>
<proteinExistence type="predicted"/>
<dbReference type="GeneID" id="93451696"/>
<evidence type="ECO:0000313" key="7">
    <source>
        <dbReference type="Proteomes" id="UP000000361"/>
    </source>
</evidence>
<evidence type="ECO:0000256" key="4">
    <source>
        <dbReference type="SAM" id="MobiDB-lite"/>
    </source>
</evidence>
<dbReference type="Proteomes" id="UP000000361">
    <property type="component" value="Chromosome 1"/>
</dbReference>
<evidence type="ECO:0000313" key="6">
    <source>
        <dbReference type="EMBL" id="ABL68582.1"/>
    </source>
</evidence>
<dbReference type="GO" id="GO:0003700">
    <property type="term" value="F:DNA-binding transcription factor activity"/>
    <property type="evidence" value="ECO:0007669"/>
    <property type="project" value="InterPro"/>
</dbReference>
<dbReference type="RefSeq" id="WP_011746815.1">
    <property type="nucleotide sequence ID" value="NC_008686.1"/>
</dbReference>
<keyword evidence="1" id="KW-0805">Transcription regulation</keyword>
<name>A1AZ88_PARDP</name>
<evidence type="ECO:0000256" key="2">
    <source>
        <dbReference type="ARBA" id="ARBA00023125"/>
    </source>
</evidence>
<dbReference type="PROSITE" id="PS50949">
    <property type="entry name" value="HTH_GNTR"/>
    <property type="match status" value="1"/>
</dbReference>
<dbReference type="SMART" id="SM00895">
    <property type="entry name" value="FCD"/>
    <property type="match status" value="1"/>
</dbReference>
<dbReference type="HOGENOM" id="CLU_017584_5_4_5"/>